<keyword evidence="2" id="KW-1185">Reference proteome</keyword>
<gene>
    <name evidence="1" type="ORF">HUW51_21425</name>
</gene>
<dbReference type="AlphaFoldDB" id="A0A7G7GDB7"/>
<dbReference type="Proteomes" id="UP000515237">
    <property type="component" value="Chromosome"/>
</dbReference>
<sequence length="179" mass="20472">MLQVVITGFLLFILPSLVLGQPHVHHYSRVDTYPVGGSLRIEKDHPLILIGSFETNMPSLIMDPENLKILKTYQEPAEIQFFGNKGLNGVIVAELITKIPLLKLEEVLDYYDVPPENRHLPIMIDRNLVDPKLFLADIKKIKKIEVFEVTQQDVLFSLVYNHWAKVVGQKFLNVVTVED</sequence>
<proteinExistence type="predicted"/>
<protein>
    <submittedName>
        <fullName evidence="1">Uncharacterized protein</fullName>
    </submittedName>
</protein>
<reference evidence="1 2" key="1">
    <citation type="journal article" date="2018" name="Int. J. Syst. Evol. Microbiol.">
        <title>Adhaeribacter swui sp. nov., isolated from wet mud.</title>
        <authorList>
            <person name="Kim D.U."/>
            <person name="Kim K.W."/>
            <person name="Kang M.S."/>
            <person name="Kim J.Y."/>
            <person name="Jang J.H."/>
            <person name="Kim M.K."/>
        </authorList>
    </citation>
    <scope>NUCLEOTIDE SEQUENCE [LARGE SCALE GENOMIC DNA]</scope>
    <source>
        <strain evidence="1 2">KCTC 52873</strain>
    </source>
</reference>
<dbReference type="EMBL" id="CP055156">
    <property type="protein sequence ID" value="QNF35151.1"/>
    <property type="molecule type" value="Genomic_DNA"/>
</dbReference>
<evidence type="ECO:0000313" key="1">
    <source>
        <dbReference type="EMBL" id="QNF35151.1"/>
    </source>
</evidence>
<dbReference type="RefSeq" id="WP_185271642.1">
    <property type="nucleotide sequence ID" value="NZ_CP055156.1"/>
</dbReference>
<name>A0A7G7GDB7_9BACT</name>
<dbReference type="KEGG" id="aswu:HUW51_21425"/>
<evidence type="ECO:0000313" key="2">
    <source>
        <dbReference type="Proteomes" id="UP000515237"/>
    </source>
</evidence>
<accession>A0A7G7GDB7</accession>
<organism evidence="1 2">
    <name type="scientific">Adhaeribacter swui</name>
    <dbReference type="NCBI Taxonomy" id="2086471"/>
    <lineage>
        <taxon>Bacteria</taxon>
        <taxon>Pseudomonadati</taxon>
        <taxon>Bacteroidota</taxon>
        <taxon>Cytophagia</taxon>
        <taxon>Cytophagales</taxon>
        <taxon>Hymenobacteraceae</taxon>
        <taxon>Adhaeribacter</taxon>
    </lineage>
</organism>